<comment type="caution">
    <text evidence="10">The sequence shown here is derived from an EMBL/GenBank/DDBJ whole genome shotgun (WGS) entry which is preliminary data.</text>
</comment>
<dbReference type="RefSeq" id="WP_124761485.1">
    <property type="nucleotide sequence ID" value="NZ_JAFBDY010000001.1"/>
</dbReference>
<accession>A0A3N9UJA8</accession>
<dbReference type="GO" id="GO:0005737">
    <property type="term" value="C:cytoplasm"/>
    <property type="evidence" value="ECO:0007669"/>
    <property type="project" value="TreeGrafter"/>
</dbReference>
<keyword evidence="3 6" id="KW-0808">Transferase</keyword>
<dbReference type="Pfam" id="PF00364">
    <property type="entry name" value="Biotin_lipoyl"/>
    <property type="match status" value="1"/>
</dbReference>
<dbReference type="GO" id="GO:0031405">
    <property type="term" value="F:lipoic acid binding"/>
    <property type="evidence" value="ECO:0007669"/>
    <property type="project" value="TreeGrafter"/>
</dbReference>
<reference evidence="10 11" key="1">
    <citation type="journal article" date="2013" name="J. Microbiol.">
        <title>Lysinibacillus chungkukjangi sp. nov., isolated from Chungkukjang, Korean fermented soybean food.</title>
        <authorList>
            <person name="Kim S.J."/>
            <person name="Jang Y.H."/>
            <person name="Hamada M."/>
            <person name="Ahn J.H."/>
            <person name="Weon H.Y."/>
            <person name="Suzuki K."/>
            <person name="Whang K.S."/>
            <person name="Kwon S.W."/>
        </authorList>
    </citation>
    <scope>NUCLEOTIDE SEQUENCE [LARGE SCALE GENOMIC DNA]</scope>
    <source>
        <strain evidence="10 11">MCCC 1A12701</strain>
    </source>
</reference>
<evidence type="ECO:0000256" key="1">
    <source>
        <dbReference type="ARBA" id="ARBA00001938"/>
    </source>
</evidence>
<feature type="domain" description="Peripheral subunit-binding (PSBD)" evidence="9">
    <location>
        <begin position="128"/>
        <end position="165"/>
    </location>
</feature>
<gene>
    <name evidence="10" type="ORF">EBB45_00345</name>
</gene>
<dbReference type="PROSITE" id="PS51826">
    <property type="entry name" value="PSBD"/>
    <property type="match status" value="2"/>
</dbReference>
<organism evidence="10 11">
    <name type="scientific">Lysinibacillus composti</name>
    <dbReference type="NCBI Taxonomy" id="720633"/>
    <lineage>
        <taxon>Bacteria</taxon>
        <taxon>Bacillati</taxon>
        <taxon>Bacillota</taxon>
        <taxon>Bacilli</taxon>
        <taxon>Bacillales</taxon>
        <taxon>Bacillaceae</taxon>
        <taxon>Lysinibacillus</taxon>
    </lineage>
</organism>
<keyword evidence="5 6" id="KW-0012">Acyltransferase</keyword>
<dbReference type="AlphaFoldDB" id="A0A3N9UJA8"/>
<dbReference type="InterPro" id="IPR050743">
    <property type="entry name" value="2-oxoacid_DH_E2_comp"/>
</dbReference>
<dbReference type="InterPro" id="IPR000089">
    <property type="entry name" value="Biotin_lipoyl"/>
</dbReference>
<evidence type="ECO:0000256" key="6">
    <source>
        <dbReference type="RuleBase" id="RU003423"/>
    </source>
</evidence>
<dbReference type="SUPFAM" id="SSF47005">
    <property type="entry name" value="Peripheral subunit-binding domain of 2-oxo acid dehydrogenase complex"/>
    <property type="match status" value="2"/>
</dbReference>
<dbReference type="InterPro" id="IPR011053">
    <property type="entry name" value="Single_hybrid_motif"/>
</dbReference>
<evidence type="ECO:0000256" key="7">
    <source>
        <dbReference type="SAM" id="MobiDB-lite"/>
    </source>
</evidence>
<keyword evidence="4 6" id="KW-0450">Lipoyl</keyword>
<dbReference type="Gene3D" id="4.10.320.10">
    <property type="entry name" value="E3-binding domain"/>
    <property type="match status" value="2"/>
</dbReference>
<dbReference type="EMBL" id="RRCT01000001">
    <property type="protein sequence ID" value="RQW76041.1"/>
    <property type="molecule type" value="Genomic_DNA"/>
</dbReference>
<evidence type="ECO:0000313" key="11">
    <source>
        <dbReference type="Proteomes" id="UP000274033"/>
    </source>
</evidence>
<dbReference type="InterPro" id="IPR001078">
    <property type="entry name" value="2-oxoacid_DH_actylTfrase"/>
</dbReference>
<feature type="domain" description="Peripheral subunit-binding (PSBD)" evidence="9">
    <location>
        <begin position="173"/>
        <end position="210"/>
    </location>
</feature>
<evidence type="ECO:0000313" key="10">
    <source>
        <dbReference type="EMBL" id="RQW76041.1"/>
    </source>
</evidence>
<name>A0A3N9UJA8_9BACI</name>
<dbReference type="SUPFAM" id="SSF51230">
    <property type="entry name" value="Single hybrid motif"/>
    <property type="match status" value="1"/>
</dbReference>
<dbReference type="InterPro" id="IPR023213">
    <property type="entry name" value="CAT-like_dom_sf"/>
</dbReference>
<evidence type="ECO:0000256" key="3">
    <source>
        <dbReference type="ARBA" id="ARBA00022679"/>
    </source>
</evidence>
<dbReference type="Pfam" id="PF00198">
    <property type="entry name" value="2-oxoacid_dh"/>
    <property type="match status" value="1"/>
</dbReference>
<evidence type="ECO:0000259" key="8">
    <source>
        <dbReference type="PROSITE" id="PS50968"/>
    </source>
</evidence>
<evidence type="ECO:0000256" key="5">
    <source>
        <dbReference type="ARBA" id="ARBA00023315"/>
    </source>
</evidence>
<dbReference type="Proteomes" id="UP000274033">
    <property type="component" value="Unassembled WGS sequence"/>
</dbReference>
<dbReference type="InterPro" id="IPR036625">
    <property type="entry name" value="E3-bd_dom_sf"/>
</dbReference>
<dbReference type="PANTHER" id="PTHR43178">
    <property type="entry name" value="DIHYDROLIPOAMIDE ACETYLTRANSFERASE COMPONENT OF PYRUVATE DEHYDROGENASE COMPLEX"/>
    <property type="match status" value="1"/>
</dbReference>
<feature type="domain" description="Lipoyl-binding" evidence="8">
    <location>
        <begin position="2"/>
        <end position="77"/>
    </location>
</feature>
<comment type="similarity">
    <text evidence="2 6">Belongs to the 2-oxoacid dehydrogenase family.</text>
</comment>
<feature type="region of interest" description="Disordered" evidence="7">
    <location>
        <begin position="108"/>
        <end position="129"/>
    </location>
</feature>
<dbReference type="PANTHER" id="PTHR43178:SF5">
    <property type="entry name" value="LIPOAMIDE ACYLTRANSFERASE COMPONENT OF BRANCHED-CHAIN ALPHA-KETO ACID DEHYDROGENASE COMPLEX, MITOCHONDRIAL"/>
    <property type="match status" value="1"/>
</dbReference>
<feature type="compositionally biased region" description="Polar residues" evidence="7">
    <location>
        <begin position="108"/>
        <end position="122"/>
    </location>
</feature>
<dbReference type="Gene3D" id="2.40.50.100">
    <property type="match status" value="1"/>
</dbReference>
<dbReference type="OrthoDB" id="9805770at2"/>
<evidence type="ECO:0000259" key="9">
    <source>
        <dbReference type="PROSITE" id="PS51826"/>
    </source>
</evidence>
<comment type="cofactor">
    <cofactor evidence="1 6">
        <name>(R)-lipoate</name>
        <dbReference type="ChEBI" id="CHEBI:83088"/>
    </cofactor>
</comment>
<dbReference type="SUPFAM" id="SSF52777">
    <property type="entry name" value="CoA-dependent acyltransferases"/>
    <property type="match status" value="1"/>
</dbReference>
<dbReference type="GO" id="GO:0016407">
    <property type="term" value="F:acetyltransferase activity"/>
    <property type="evidence" value="ECO:0007669"/>
    <property type="project" value="TreeGrafter"/>
</dbReference>
<evidence type="ECO:0000256" key="2">
    <source>
        <dbReference type="ARBA" id="ARBA00007317"/>
    </source>
</evidence>
<dbReference type="PROSITE" id="PS50968">
    <property type="entry name" value="BIOTINYL_LIPOYL"/>
    <property type="match status" value="1"/>
</dbReference>
<keyword evidence="11" id="KW-1185">Reference proteome</keyword>
<protein>
    <recommendedName>
        <fullName evidence="6">Dihydrolipoamide acetyltransferase component of pyruvate dehydrogenase complex</fullName>
        <ecNumber evidence="6">2.3.1.-</ecNumber>
    </recommendedName>
</protein>
<dbReference type="InterPro" id="IPR004167">
    <property type="entry name" value="PSBD"/>
</dbReference>
<dbReference type="Pfam" id="PF02817">
    <property type="entry name" value="E3_binding"/>
    <property type="match status" value="2"/>
</dbReference>
<proteinExistence type="inferred from homology"/>
<sequence>MATEVLMPKLGATMESGTIVEWFKKEGDHVEEGEPLVEILTDKIEIEVEASASGILLKALYEKDTKIPVNEVIAYIGAEGEQISENSTYETANANAVQDVEVQSQPASVSSIVPTTSEQISEIGQKPRRTPAARVLAEEKGVDLQSVSGSGPLGRIHRIDVEKFLEQNERVVKATPLAQKIAAEHKVDLSVVKGSGSNGKIRSTDVIQSTQVTQEIGIHKIESTNTIPLQGVRKIVAQRMANSAFTAPHVTITSEIDMNQVIELRKQLLPIIEQEVDYRLSYTEIIVKAVAQALLKNPVVNASIQDDQIVLHQHAHIGLAVALENGLVVPVIRHVEQKGLAELTKTCKTLGVKAREGKLAHNEITGGTFTISNLGMYAVDAFTPIINQPESAILGVGRIIEKPVVNGGEIEVRSMMVLSLSFDHRVIDGAPAAQFLTDLKTILENPFRLLV</sequence>
<dbReference type="EC" id="2.3.1.-" evidence="6"/>
<dbReference type="FunFam" id="3.30.559.10:FF:000007">
    <property type="entry name" value="Dihydrolipoamide acetyltransferase component of pyruvate dehydrogenase complex"/>
    <property type="match status" value="1"/>
</dbReference>
<dbReference type="Gene3D" id="3.30.559.10">
    <property type="entry name" value="Chloramphenicol acetyltransferase-like domain"/>
    <property type="match status" value="1"/>
</dbReference>
<evidence type="ECO:0000256" key="4">
    <source>
        <dbReference type="ARBA" id="ARBA00022823"/>
    </source>
</evidence>
<dbReference type="CDD" id="cd06849">
    <property type="entry name" value="lipoyl_domain"/>
    <property type="match status" value="1"/>
</dbReference>